<keyword evidence="4" id="KW-1185">Reference proteome</keyword>
<dbReference type="eggNOG" id="ENOG5032TSA">
    <property type="taxonomic scope" value="Bacteria"/>
</dbReference>
<evidence type="ECO:0000256" key="1">
    <source>
        <dbReference type="SAM" id="SignalP"/>
    </source>
</evidence>
<organism evidence="3 4">
    <name type="scientific">Ammonifex degensii (strain DSM 10501 / KC4)</name>
    <dbReference type="NCBI Taxonomy" id="429009"/>
    <lineage>
        <taxon>Bacteria</taxon>
        <taxon>Bacillati</taxon>
        <taxon>Bacillota</taxon>
        <taxon>Clostridia</taxon>
        <taxon>Thermoanaerobacterales</taxon>
        <taxon>Thermoanaerobacteraceae</taxon>
        <taxon>Ammonifex</taxon>
    </lineage>
</organism>
<evidence type="ECO:0000313" key="4">
    <source>
        <dbReference type="Proteomes" id="UP000002620"/>
    </source>
</evidence>
<proteinExistence type="predicted"/>
<dbReference type="InterPro" id="IPR036582">
    <property type="entry name" value="Mao_N_sf"/>
</dbReference>
<evidence type="ECO:0000259" key="2">
    <source>
        <dbReference type="Pfam" id="PF07833"/>
    </source>
</evidence>
<dbReference type="Proteomes" id="UP000002620">
    <property type="component" value="Plasmid pADEG01"/>
</dbReference>
<keyword evidence="3" id="KW-0614">Plasmid</keyword>
<name>C9RDG1_AMMDK</name>
<protein>
    <recommendedName>
        <fullName evidence="2">Copper amine oxidase-like N-terminal domain-containing protein</fullName>
    </recommendedName>
</protein>
<dbReference type="Gene3D" id="2.60.120.1060">
    <property type="entry name" value="NPCBM/NEW2 domain"/>
    <property type="match status" value="1"/>
</dbReference>
<dbReference type="Pfam" id="PF07833">
    <property type="entry name" value="Cu_amine_oxidN1"/>
    <property type="match status" value="1"/>
</dbReference>
<feature type="chain" id="PRO_5003000022" description="Copper amine oxidase-like N-terminal domain-containing protein" evidence="1">
    <location>
        <begin position="28"/>
        <end position="218"/>
    </location>
</feature>
<dbReference type="HOGENOM" id="CLU_1264724_0_0_9"/>
<dbReference type="InterPro" id="IPR038637">
    <property type="entry name" value="NPCBM_sf"/>
</dbReference>
<gene>
    <name evidence="3" type="ORF">Adeg_2155</name>
</gene>
<dbReference type="SUPFAM" id="SSF55383">
    <property type="entry name" value="Copper amine oxidase, domain N"/>
    <property type="match status" value="1"/>
</dbReference>
<reference evidence="3 4" key="1">
    <citation type="submission" date="2009-10" db="EMBL/GenBank/DDBJ databases">
        <title>Complete sequence of plasmid of Ammonifex degensii KC4.</title>
        <authorList>
            <consortium name="US DOE Joint Genome Institute"/>
            <person name="Kerfeld C."/>
            <person name="Goodner B."/>
            <person name="Huber H."/>
            <person name="Stetter K."/>
            <person name="Lucas S."/>
            <person name="Copeland A."/>
            <person name="Lapidus A."/>
            <person name="Glavina del Rio T."/>
            <person name="Dalin E."/>
            <person name="Tice H."/>
            <person name="Bruce D."/>
            <person name="Goodwin L."/>
            <person name="Pitluck S."/>
            <person name="Saunders E."/>
            <person name="Brettin T."/>
            <person name="Detter J.C."/>
            <person name="Han C."/>
            <person name="Larimer F."/>
            <person name="Land M."/>
            <person name="Hauser L."/>
            <person name="Kyrpides N."/>
            <person name="Ovchinnikova G."/>
            <person name="Richardson P."/>
        </authorList>
    </citation>
    <scope>NUCLEOTIDE SEQUENCE [LARGE SCALE GENOMIC DNA]</scope>
    <source>
        <strain evidence="4">DSM 10501 / KC4</strain>
        <plasmid evidence="3 4">pADEG01</plasmid>
    </source>
</reference>
<dbReference type="AlphaFoldDB" id="C9RDG1"/>
<feature type="signal peptide" evidence="1">
    <location>
        <begin position="1"/>
        <end position="27"/>
    </location>
</feature>
<evidence type="ECO:0000313" key="3">
    <source>
        <dbReference type="EMBL" id="ACX53232.1"/>
    </source>
</evidence>
<dbReference type="KEGG" id="adg:Adeg_2155"/>
<accession>C9RDG1</accession>
<sequence length="218" mass="23508">MSVLRNFRKVTVAVLVVALLILTAAWAAVAVQAPRVVVDGRLISCDPPPFISAGRVFVPVRILAQAMGYKVEWDADNRVVVLERNVDGVDLTSGLPPMEGLEDALGVDKPASVGGQQYVRGFLINRSVSWVLDGKFKELRFFYGAVDTASTPFEQPGKGVSYALVVADGKVVAELSAEKGQSPQEIRISVAGVKRLSIERAWRHYHGGVVINPVAISN</sequence>
<keyword evidence="1" id="KW-0732">Signal</keyword>
<dbReference type="InterPro" id="IPR012854">
    <property type="entry name" value="Cu_amine_oxidase-like_N"/>
</dbReference>
<geneLocation type="plasmid" evidence="3 4">
    <name>pADEG01</name>
</geneLocation>
<dbReference type="EMBL" id="CP001786">
    <property type="protein sequence ID" value="ACX53232.1"/>
    <property type="molecule type" value="Genomic_DNA"/>
</dbReference>
<feature type="domain" description="Copper amine oxidase-like N-terminal" evidence="2">
    <location>
        <begin position="37"/>
        <end position="93"/>
    </location>
</feature>